<dbReference type="Gene3D" id="1.20.5.1930">
    <property type="match status" value="1"/>
</dbReference>
<gene>
    <name evidence="13" type="ORF">BKA23_0479</name>
</gene>
<feature type="transmembrane region" description="Helical" evidence="9">
    <location>
        <begin position="75"/>
        <end position="96"/>
    </location>
</feature>
<protein>
    <recommendedName>
        <fullName evidence="2">histidine kinase</fullName>
        <ecNumber evidence="2">2.7.13.3</ecNumber>
    </recommendedName>
</protein>
<evidence type="ECO:0000313" key="14">
    <source>
        <dbReference type="Proteomes" id="UP000318297"/>
    </source>
</evidence>
<keyword evidence="9" id="KW-0812">Transmembrane</keyword>
<feature type="transmembrane region" description="Helical" evidence="9">
    <location>
        <begin position="128"/>
        <end position="146"/>
    </location>
</feature>
<feature type="transmembrane region" description="Helical" evidence="9">
    <location>
        <begin position="12"/>
        <end position="32"/>
    </location>
</feature>
<dbReference type="SUPFAM" id="SSF55874">
    <property type="entry name" value="ATPase domain of HSP90 chaperone/DNA topoisomerase II/histidine kinase"/>
    <property type="match status" value="1"/>
</dbReference>
<evidence type="ECO:0000256" key="5">
    <source>
        <dbReference type="ARBA" id="ARBA00022741"/>
    </source>
</evidence>
<keyword evidence="4" id="KW-0808">Transferase</keyword>
<evidence type="ECO:0000256" key="3">
    <source>
        <dbReference type="ARBA" id="ARBA00022553"/>
    </source>
</evidence>
<keyword evidence="9" id="KW-1133">Transmembrane helix</keyword>
<feature type="domain" description="Histidine kinase/HSP90-like ATPase" evidence="10">
    <location>
        <begin position="293"/>
        <end position="364"/>
    </location>
</feature>
<evidence type="ECO:0000256" key="8">
    <source>
        <dbReference type="ARBA" id="ARBA00023012"/>
    </source>
</evidence>
<dbReference type="GO" id="GO:0005524">
    <property type="term" value="F:ATP binding"/>
    <property type="evidence" value="ECO:0007669"/>
    <property type="project" value="UniProtKB-KW"/>
</dbReference>
<evidence type="ECO:0000256" key="2">
    <source>
        <dbReference type="ARBA" id="ARBA00012438"/>
    </source>
</evidence>
<feature type="transmembrane region" description="Helical" evidence="9">
    <location>
        <begin position="39"/>
        <end position="55"/>
    </location>
</feature>
<dbReference type="Proteomes" id="UP000318297">
    <property type="component" value="Unassembled WGS sequence"/>
</dbReference>
<dbReference type="Gene3D" id="3.30.565.10">
    <property type="entry name" value="Histidine kinase-like ATPase, C-terminal domain"/>
    <property type="match status" value="1"/>
</dbReference>
<dbReference type="Pfam" id="PF07730">
    <property type="entry name" value="HisKA_3"/>
    <property type="match status" value="1"/>
</dbReference>
<comment type="caution">
    <text evidence="13">The sequence shown here is derived from an EMBL/GenBank/DDBJ whole genome shotgun (WGS) entry which is preliminary data.</text>
</comment>
<evidence type="ECO:0000256" key="6">
    <source>
        <dbReference type="ARBA" id="ARBA00022777"/>
    </source>
</evidence>
<dbReference type="InterPro" id="IPR055558">
    <property type="entry name" value="DUF7134"/>
</dbReference>
<proteinExistence type="predicted"/>
<dbReference type="RefSeq" id="WP_145225131.1">
    <property type="nucleotide sequence ID" value="NZ_VIVQ01000001.1"/>
</dbReference>
<feature type="transmembrane region" description="Helical" evidence="9">
    <location>
        <begin position="103"/>
        <end position="122"/>
    </location>
</feature>
<dbReference type="EMBL" id="VIVQ01000001">
    <property type="protein sequence ID" value="TWE11698.1"/>
    <property type="molecule type" value="Genomic_DNA"/>
</dbReference>
<dbReference type="Pfam" id="PF23539">
    <property type="entry name" value="DUF7134"/>
    <property type="match status" value="1"/>
</dbReference>
<dbReference type="InterPro" id="IPR036890">
    <property type="entry name" value="HATPase_C_sf"/>
</dbReference>
<name>A0A561E7V6_9MICO</name>
<organism evidence="13 14">
    <name type="scientific">Rudaeicoccus suwonensis</name>
    <dbReference type="NCBI Taxonomy" id="657409"/>
    <lineage>
        <taxon>Bacteria</taxon>
        <taxon>Bacillati</taxon>
        <taxon>Actinomycetota</taxon>
        <taxon>Actinomycetes</taxon>
        <taxon>Micrococcales</taxon>
        <taxon>Dermacoccaceae</taxon>
        <taxon>Rudaeicoccus</taxon>
    </lineage>
</organism>
<evidence type="ECO:0000259" key="12">
    <source>
        <dbReference type="Pfam" id="PF23539"/>
    </source>
</evidence>
<dbReference type="EC" id="2.7.13.3" evidence="2"/>
<dbReference type="InterPro" id="IPR011712">
    <property type="entry name" value="Sig_transdc_His_kin_sub3_dim/P"/>
</dbReference>
<dbReference type="GO" id="GO:0016020">
    <property type="term" value="C:membrane"/>
    <property type="evidence" value="ECO:0007669"/>
    <property type="project" value="InterPro"/>
</dbReference>
<keyword evidence="5" id="KW-0547">Nucleotide-binding</keyword>
<feature type="domain" description="Signal transduction histidine kinase subgroup 3 dimerisation and phosphoacceptor" evidence="11">
    <location>
        <begin position="181"/>
        <end position="246"/>
    </location>
</feature>
<feature type="domain" description="DUF7134" evidence="12">
    <location>
        <begin position="6"/>
        <end position="152"/>
    </location>
</feature>
<keyword evidence="7" id="KW-0067">ATP-binding</keyword>
<dbReference type="OrthoDB" id="227596at2"/>
<dbReference type="GO" id="GO:0046983">
    <property type="term" value="F:protein dimerization activity"/>
    <property type="evidence" value="ECO:0007669"/>
    <property type="project" value="InterPro"/>
</dbReference>
<dbReference type="Pfam" id="PF02518">
    <property type="entry name" value="HATPase_c"/>
    <property type="match status" value="1"/>
</dbReference>
<dbReference type="CDD" id="cd16917">
    <property type="entry name" value="HATPase_UhpB-NarQ-NarX-like"/>
    <property type="match status" value="1"/>
</dbReference>
<keyword evidence="8" id="KW-0902">Two-component regulatory system</keyword>
<dbReference type="InterPro" id="IPR003594">
    <property type="entry name" value="HATPase_dom"/>
</dbReference>
<evidence type="ECO:0000256" key="7">
    <source>
        <dbReference type="ARBA" id="ARBA00022840"/>
    </source>
</evidence>
<reference evidence="13 14" key="1">
    <citation type="submission" date="2019-06" db="EMBL/GenBank/DDBJ databases">
        <title>Sequencing the genomes of 1000 actinobacteria strains.</title>
        <authorList>
            <person name="Klenk H.-P."/>
        </authorList>
    </citation>
    <scope>NUCLEOTIDE SEQUENCE [LARGE SCALE GENOMIC DNA]</scope>
    <source>
        <strain evidence="13 14">DSM 19560</strain>
    </source>
</reference>
<dbReference type="PANTHER" id="PTHR24421">
    <property type="entry name" value="NITRATE/NITRITE SENSOR PROTEIN NARX-RELATED"/>
    <property type="match status" value="1"/>
</dbReference>
<evidence type="ECO:0000256" key="1">
    <source>
        <dbReference type="ARBA" id="ARBA00000085"/>
    </source>
</evidence>
<evidence type="ECO:0000256" key="4">
    <source>
        <dbReference type="ARBA" id="ARBA00022679"/>
    </source>
</evidence>
<sequence length="397" mass="43431">MNSFETYLRRHAGWLDAALVAVLAVASIPWTLHDHRPHRVAMIAVAVLLPVPLLWRRRWPFETFLAMCVVAFVQWVFLLPVFSDAALLIGLFTISVRETRQRIIVAAVILEVGVILAVWKDARPNPNWLIALIMLSGLVVAAAATGRNVRMRAEQLREFENRALRLEFERDQQAQLAAAAERTRIARELHDIVAHNLAVMISLIDGGRLGMDHNPDQARTALTEAGTVGRRAMADLRQVLGVLRGQQDDPERSPAPTIADLDSLVASARDTGLRISVRMHGDLHDLPDPLQLSVFRIVQESLTNVVKHATGATSVTVDISMTSTSVEIDVTDDGTPTSIEPHAVGHGLSGIRERAAMFHGTADAGAVATGWRVHARLTRPARSVEAPIHVSAGATHE</sequence>
<evidence type="ECO:0000313" key="13">
    <source>
        <dbReference type="EMBL" id="TWE11698.1"/>
    </source>
</evidence>
<keyword evidence="6 13" id="KW-0418">Kinase</keyword>
<evidence type="ECO:0000256" key="9">
    <source>
        <dbReference type="SAM" id="Phobius"/>
    </source>
</evidence>
<dbReference type="GO" id="GO:0000155">
    <property type="term" value="F:phosphorelay sensor kinase activity"/>
    <property type="evidence" value="ECO:0007669"/>
    <property type="project" value="InterPro"/>
</dbReference>
<evidence type="ECO:0000259" key="10">
    <source>
        <dbReference type="Pfam" id="PF02518"/>
    </source>
</evidence>
<keyword evidence="14" id="KW-1185">Reference proteome</keyword>
<keyword evidence="3" id="KW-0597">Phosphoprotein</keyword>
<keyword evidence="9" id="KW-0472">Membrane</keyword>
<dbReference type="InterPro" id="IPR050482">
    <property type="entry name" value="Sensor_HK_TwoCompSys"/>
</dbReference>
<evidence type="ECO:0000259" key="11">
    <source>
        <dbReference type="Pfam" id="PF07730"/>
    </source>
</evidence>
<dbReference type="AlphaFoldDB" id="A0A561E7V6"/>
<accession>A0A561E7V6</accession>
<dbReference type="PANTHER" id="PTHR24421:SF10">
    <property type="entry name" value="NITRATE_NITRITE SENSOR PROTEIN NARQ"/>
    <property type="match status" value="1"/>
</dbReference>
<comment type="catalytic activity">
    <reaction evidence="1">
        <text>ATP + protein L-histidine = ADP + protein N-phospho-L-histidine.</text>
        <dbReference type="EC" id="2.7.13.3"/>
    </reaction>
</comment>